<accession>A0A8J4H6V6</accession>
<protein>
    <recommendedName>
        <fullName evidence="2">Transposase IS4-like domain-containing protein</fullName>
    </recommendedName>
</protein>
<dbReference type="SUPFAM" id="SSF53098">
    <property type="entry name" value="Ribonuclease H-like"/>
    <property type="match status" value="1"/>
</dbReference>
<evidence type="ECO:0008006" key="2">
    <source>
        <dbReference type="Google" id="ProtNLM"/>
    </source>
</evidence>
<sequence>MPVRSWVLPGDTADVSTVAKIKADLHAWRLGRCLFVGDAGMYTADNLAAMSKVAAAAKCDGKFVVITNDETLAAEDVALGCKGGWTIESCFRRIKQTGLEVRPMYHWTPRRIEAHVKLCVLALQMRRAAEIACGLPWAQIAHALSALKAVRYQAEGRGIVQRTKIGPEVSEILRKLRISTPKRLLSLGEPAETKAVA</sequence>
<gene>
    <name evidence="1" type="ORF">ENY07_00950</name>
</gene>
<reference evidence="1" key="1">
    <citation type="journal article" date="2020" name="mSystems">
        <title>Genome- and Community-Level Interaction Insights into Carbon Utilization and Element Cycling Functions of Hydrothermarchaeota in Hydrothermal Sediment.</title>
        <authorList>
            <person name="Zhou Z."/>
            <person name="Liu Y."/>
            <person name="Xu W."/>
            <person name="Pan J."/>
            <person name="Luo Z.H."/>
            <person name="Li M."/>
        </authorList>
    </citation>
    <scope>NUCLEOTIDE SEQUENCE</scope>
    <source>
        <strain evidence="1">SpSt-997</strain>
    </source>
</reference>
<dbReference type="PANTHER" id="PTHR34614">
    <property type="match status" value="1"/>
</dbReference>
<evidence type="ECO:0000313" key="1">
    <source>
        <dbReference type="EMBL" id="HGC41784.1"/>
    </source>
</evidence>
<comment type="caution">
    <text evidence="1">The sequence shown here is derived from an EMBL/GenBank/DDBJ whole genome shotgun (WGS) entry which is preliminary data.</text>
</comment>
<dbReference type="AlphaFoldDB" id="A0A8J4H6V6"/>
<dbReference type="EMBL" id="DTQM01000018">
    <property type="protein sequence ID" value="HGC41784.1"/>
    <property type="molecule type" value="Genomic_DNA"/>
</dbReference>
<name>A0A8J4H6V6_9PROT</name>
<dbReference type="InterPro" id="IPR012337">
    <property type="entry name" value="RNaseH-like_sf"/>
</dbReference>
<dbReference type="Pfam" id="PF04693">
    <property type="entry name" value="DDE_Tnp_2"/>
    <property type="match status" value="1"/>
</dbReference>
<dbReference type="InterPro" id="IPR006783">
    <property type="entry name" value="Transposase_ISC1217"/>
</dbReference>
<dbReference type="PANTHER" id="PTHR34614:SF2">
    <property type="entry name" value="TRANSPOSASE IS4-LIKE DOMAIN-CONTAINING PROTEIN"/>
    <property type="match status" value="1"/>
</dbReference>
<proteinExistence type="predicted"/>
<organism evidence="1">
    <name type="scientific">Acidicaldus sp</name>
    <dbReference type="NCBI Taxonomy" id="1872105"/>
    <lineage>
        <taxon>Bacteria</taxon>
        <taxon>Pseudomonadati</taxon>
        <taxon>Pseudomonadota</taxon>
        <taxon>Alphaproteobacteria</taxon>
        <taxon>Acetobacterales</taxon>
        <taxon>Acetobacteraceae</taxon>
        <taxon>Acidicaldus</taxon>
    </lineage>
</organism>